<name>A0A9N8VTK7_9GLOM</name>
<evidence type="ECO:0000313" key="1">
    <source>
        <dbReference type="EMBL" id="CAG8465894.1"/>
    </source>
</evidence>
<protein>
    <submittedName>
        <fullName evidence="1">8944_t:CDS:1</fullName>
    </submittedName>
</protein>
<organism evidence="1 2">
    <name type="scientific">Racocetra fulgida</name>
    <dbReference type="NCBI Taxonomy" id="60492"/>
    <lineage>
        <taxon>Eukaryota</taxon>
        <taxon>Fungi</taxon>
        <taxon>Fungi incertae sedis</taxon>
        <taxon>Mucoromycota</taxon>
        <taxon>Glomeromycotina</taxon>
        <taxon>Glomeromycetes</taxon>
        <taxon>Diversisporales</taxon>
        <taxon>Gigasporaceae</taxon>
        <taxon>Racocetra</taxon>
    </lineage>
</organism>
<proteinExistence type="predicted"/>
<accession>A0A9N8VTK7</accession>
<dbReference type="AlphaFoldDB" id="A0A9N8VTK7"/>
<sequence>MVNALSVKIPTMVLIGAANVKSNSSSVIFPNGQEAIGPAKFALKKIELIDLVNMSKIDEGGYCMYVNVNSELQAYMEG</sequence>
<gene>
    <name evidence="1" type="ORF">RFULGI_LOCUS896</name>
</gene>
<dbReference type="Proteomes" id="UP000789396">
    <property type="component" value="Unassembled WGS sequence"/>
</dbReference>
<evidence type="ECO:0000313" key="2">
    <source>
        <dbReference type="Proteomes" id="UP000789396"/>
    </source>
</evidence>
<comment type="caution">
    <text evidence="1">The sequence shown here is derived from an EMBL/GenBank/DDBJ whole genome shotgun (WGS) entry which is preliminary data.</text>
</comment>
<keyword evidence="2" id="KW-1185">Reference proteome</keyword>
<reference evidence="1" key="1">
    <citation type="submission" date="2021-06" db="EMBL/GenBank/DDBJ databases">
        <authorList>
            <person name="Kallberg Y."/>
            <person name="Tangrot J."/>
            <person name="Rosling A."/>
        </authorList>
    </citation>
    <scope>NUCLEOTIDE SEQUENCE</scope>
    <source>
        <strain evidence="1">IN212</strain>
    </source>
</reference>
<dbReference type="EMBL" id="CAJVPZ010000457">
    <property type="protein sequence ID" value="CAG8465894.1"/>
    <property type="molecule type" value="Genomic_DNA"/>
</dbReference>